<dbReference type="Proteomes" id="UP000242614">
    <property type="component" value="Segment"/>
</dbReference>
<proteinExistence type="predicted"/>
<protein>
    <submittedName>
        <fullName evidence="1">Uncharacterized protein</fullName>
    </submittedName>
</protein>
<evidence type="ECO:0000313" key="2">
    <source>
        <dbReference type="Proteomes" id="UP000242614"/>
    </source>
</evidence>
<dbReference type="GeneID" id="40236063"/>
<organism evidence="1">
    <name type="scientific">Sulfolobus ellipsoid virus 1</name>
    <dbReference type="NCBI Taxonomy" id="2056194"/>
    <lineage>
        <taxon>Viruses</taxon>
        <taxon>Viruses incertae sedis</taxon>
        <taxon>Ovaliviridae</taxon>
        <taxon>Alphaovalivirus</taxon>
        <taxon>Alphaovalivirus fumarolicaense</taxon>
    </lineage>
</organism>
<accession>A0A2H4RBN5</accession>
<reference evidence="1" key="1">
    <citation type="journal article" date="2018" name="J. Virol.">
        <title>A novel Sulfolobus virus with an exceptional capsid architecture.</title>
        <authorList>
            <person name="Wang H."/>
            <person name="Guo Z."/>
            <person name="Feng H."/>
            <person name="Chen Y."/>
            <person name="Hernandez W."/>
            <person name="Dai X."/>
            <person name="Zhang Z."/>
            <person name="Zheng X."/>
            <person name="Lopez M.M."/>
            <person name="Fu Y."/>
            <person name="Zhang C."/>
            <person name="Zhu P."/>
            <person name="Huang L."/>
        </authorList>
    </citation>
    <scope>NUCLEOTIDE SEQUENCE [LARGE SCALE GENOMIC DNA]</scope>
    <source>
        <strain evidence="1">CR_L</strain>
    </source>
</reference>
<evidence type="ECO:0000313" key="1">
    <source>
        <dbReference type="EMBL" id="ATY46486.1"/>
    </source>
</evidence>
<dbReference type="KEGG" id="vg:40236063"/>
<name>A0A2H4RBN5_9VIRU</name>
<dbReference type="EMBL" id="MF144115">
    <property type="protein sequence ID" value="ATY46486.1"/>
    <property type="molecule type" value="Genomic_DNA"/>
</dbReference>
<sequence length="131" mass="15081">MSNLSKGLKFKEKQASFLYDLILREIKTEDKLASSITNLVVNSGSFKIDIEIGEFKVNEKAIEELDNALLDLEPEHTNYDETVDKIMTYDFLMDEVVVRGYKIRQILSVKLNYTRSTVYLTTTLVGVKNYD</sequence>
<dbReference type="RefSeq" id="YP_009639274.1">
    <property type="nucleotide sequence ID" value="NC_042347.1"/>
</dbReference>
<keyword evidence="2" id="KW-1185">Reference proteome</keyword>